<organism evidence="13 14">
    <name type="scientific">Helobdella robusta</name>
    <name type="common">Californian leech</name>
    <dbReference type="NCBI Taxonomy" id="6412"/>
    <lineage>
        <taxon>Eukaryota</taxon>
        <taxon>Metazoa</taxon>
        <taxon>Spiralia</taxon>
        <taxon>Lophotrochozoa</taxon>
        <taxon>Annelida</taxon>
        <taxon>Clitellata</taxon>
        <taxon>Hirudinea</taxon>
        <taxon>Rhynchobdellida</taxon>
        <taxon>Glossiphoniidae</taxon>
        <taxon>Helobdella</taxon>
    </lineage>
</organism>
<evidence type="ECO:0000256" key="1">
    <source>
        <dbReference type="ARBA" id="ARBA00004430"/>
    </source>
</evidence>
<comment type="subcellular location">
    <subcellularLocation>
        <location evidence="1">Cytoplasm</location>
        <location evidence="1">Cytoskeleton</location>
        <location evidence="1">Cilium axoneme</location>
    </subcellularLocation>
</comment>
<evidence type="ECO:0000256" key="10">
    <source>
        <dbReference type="ARBA" id="ARBA00023212"/>
    </source>
</evidence>
<evidence type="ECO:0000256" key="6">
    <source>
        <dbReference type="ARBA" id="ARBA00022737"/>
    </source>
</evidence>
<proteinExistence type="inferred from homology"/>
<dbReference type="HOGENOM" id="CLU_022406_1_0_1"/>
<keyword evidence="3" id="KW-0963">Cytoplasm</keyword>
<dbReference type="STRING" id="6412.T1G1G4"/>
<evidence type="ECO:0000256" key="3">
    <source>
        <dbReference type="ARBA" id="ARBA00022490"/>
    </source>
</evidence>
<gene>
    <name evidence="13" type="primary">20214912</name>
    <name evidence="12" type="ORF">HELRODRAFT_73612</name>
</gene>
<dbReference type="EMBL" id="AMQM01002948">
    <property type="status" value="NOT_ANNOTATED_CDS"/>
    <property type="molecule type" value="Genomic_DNA"/>
</dbReference>
<name>T1G1G4_HELRO</name>
<keyword evidence="9" id="KW-0505">Motor protein</keyword>
<dbReference type="InParanoid" id="T1G1G4"/>
<dbReference type="KEGG" id="hro:HELRODRAFT_73612"/>
<evidence type="ECO:0000256" key="5">
    <source>
        <dbReference type="ARBA" id="ARBA00022701"/>
    </source>
</evidence>
<keyword evidence="10" id="KW-0206">Cytoskeleton</keyword>
<keyword evidence="4" id="KW-0853">WD repeat</keyword>
<keyword evidence="8" id="KW-0969">Cilium</keyword>
<dbReference type="EnsemblMetazoa" id="HelroT73612">
    <property type="protein sequence ID" value="HelroP73612"/>
    <property type="gene ID" value="HelroG73612"/>
</dbReference>
<evidence type="ECO:0000256" key="8">
    <source>
        <dbReference type="ARBA" id="ARBA00023069"/>
    </source>
</evidence>
<dbReference type="SUPFAM" id="SSF50978">
    <property type="entry name" value="WD40 repeat-like"/>
    <property type="match status" value="1"/>
</dbReference>
<sequence>VFGYSKFRSAFGRWPSFHDKESETLIDIPPDHNLSKLFQRRFQIDREIDACSPMSAKEINTTHIKNTTFGINHMEGGWPKDISYLDQDQTVRYRKKAEREESYIPTMNNLCKSMEECIQQNNSIDIYVRYFAKEPLLEYHPEVSASVAYNLRDPSGLGRGVSCLTFHPNEGSEKIGVVHCDLDFEEILKPCYESYIWRVENPFQPEQILYPTSPMLTMQYNYKDSNLIAGGQHNGQVAFFDIRKSSKPISFTEKSISHTEPVNSLIWIQSKTGFECFTCSTDGQVLWWDMRNLNEHADQMCIDSTRNNDINIAEGGISLEYSPTVPTKFMVGTEQGNVYSCTRRAKNPGEKIGQVFSEHLGPVYLLERNFYLYKIFLTVGDYHADIWSEDFPHSALWKTPMYNSHVLHGGWSPPRPAVFFLSKADGTVDVWDLMYKQKGPEYSIKLCDERLFSLAVEEKGEFIAVGSESGDTYILQMSSEVFEPQNTEKNFFLFMTEREARREKFLSDKEKDKKVVKAQMAAAASTLFSEKEKEEISELLNQTTDIFYETIKDEKKKLTQQSPQLSKVLLHWHCNHQLSVKIVI</sequence>
<reference evidence="13" key="3">
    <citation type="submission" date="2015-06" db="UniProtKB">
        <authorList>
            <consortium name="EnsemblMetazoa"/>
        </authorList>
    </citation>
    <scope>IDENTIFICATION</scope>
</reference>
<evidence type="ECO:0000313" key="13">
    <source>
        <dbReference type="EnsemblMetazoa" id="HelroP73612"/>
    </source>
</evidence>
<accession>T1G1G4</accession>
<keyword evidence="11" id="KW-0966">Cell projection</keyword>
<evidence type="ECO:0000256" key="9">
    <source>
        <dbReference type="ARBA" id="ARBA00023175"/>
    </source>
</evidence>
<dbReference type="GO" id="GO:0036157">
    <property type="term" value="C:outer dynein arm"/>
    <property type="evidence" value="ECO:0000318"/>
    <property type="project" value="GO_Central"/>
</dbReference>
<dbReference type="RefSeq" id="XP_009012437.1">
    <property type="nucleotide sequence ID" value="XM_009014189.1"/>
</dbReference>
<dbReference type="EMBL" id="KB095959">
    <property type="protein sequence ID" value="ESO09344.1"/>
    <property type="molecule type" value="Genomic_DNA"/>
</dbReference>
<dbReference type="SMART" id="SM00320">
    <property type="entry name" value="WD40"/>
    <property type="match status" value="3"/>
</dbReference>
<evidence type="ECO:0000313" key="12">
    <source>
        <dbReference type="EMBL" id="ESO09344.1"/>
    </source>
</evidence>
<keyword evidence="6" id="KW-0677">Repeat</keyword>
<evidence type="ECO:0000256" key="11">
    <source>
        <dbReference type="ARBA" id="ARBA00023273"/>
    </source>
</evidence>
<dbReference type="PANTHER" id="PTHR12442">
    <property type="entry name" value="DYNEIN INTERMEDIATE CHAIN"/>
    <property type="match status" value="1"/>
</dbReference>
<dbReference type="GO" id="GO:0005874">
    <property type="term" value="C:microtubule"/>
    <property type="evidence" value="ECO:0007669"/>
    <property type="project" value="UniProtKB-KW"/>
</dbReference>
<dbReference type="Proteomes" id="UP000015101">
    <property type="component" value="Unassembled WGS sequence"/>
</dbReference>
<dbReference type="eggNOG" id="KOG1587">
    <property type="taxonomic scope" value="Eukaryota"/>
</dbReference>
<evidence type="ECO:0000313" key="14">
    <source>
        <dbReference type="Proteomes" id="UP000015101"/>
    </source>
</evidence>
<dbReference type="GO" id="GO:0045503">
    <property type="term" value="F:dynein light chain binding"/>
    <property type="evidence" value="ECO:0000318"/>
    <property type="project" value="GO_Central"/>
</dbReference>
<dbReference type="GeneID" id="20214912"/>
<keyword evidence="7" id="KW-0243">Dynein</keyword>
<dbReference type="Gene3D" id="2.130.10.10">
    <property type="entry name" value="YVTN repeat-like/Quinoprotein amine dehydrogenase"/>
    <property type="match status" value="2"/>
</dbReference>
<reference evidence="14" key="1">
    <citation type="submission" date="2012-12" db="EMBL/GenBank/DDBJ databases">
        <authorList>
            <person name="Hellsten U."/>
            <person name="Grimwood J."/>
            <person name="Chapman J.A."/>
            <person name="Shapiro H."/>
            <person name="Aerts A."/>
            <person name="Otillar R.P."/>
            <person name="Terry A.Y."/>
            <person name="Boore J.L."/>
            <person name="Simakov O."/>
            <person name="Marletaz F."/>
            <person name="Cho S.-J."/>
            <person name="Edsinger-Gonzales E."/>
            <person name="Havlak P."/>
            <person name="Kuo D.-H."/>
            <person name="Larsson T."/>
            <person name="Lv J."/>
            <person name="Arendt D."/>
            <person name="Savage R."/>
            <person name="Osoegawa K."/>
            <person name="de Jong P."/>
            <person name="Lindberg D.R."/>
            <person name="Seaver E.C."/>
            <person name="Weisblat D.A."/>
            <person name="Putnam N.H."/>
            <person name="Grigoriev I.V."/>
            <person name="Rokhsar D.S."/>
        </authorList>
    </citation>
    <scope>NUCLEOTIDE SEQUENCE</scope>
</reference>
<dbReference type="CTD" id="20214912"/>
<evidence type="ECO:0000256" key="4">
    <source>
        <dbReference type="ARBA" id="ARBA00022574"/>
    </source>
</evidence>
<evidence type="ECO:0000256" key="2">
    <source>
        <dbReference type="ARBA" id="ARBA00011059"/>
    </source>
</evidence>
<dbReference type="GO" id="GO:0036158">
    <property type="term" value="P:outer dynein arm assembly"/>
    <property type="evidence" value="ECO:0000318"/>
    <property type="project" value="GO_Central"/>
</dbReference>
<dbReference type="InterPro" id="IPR015943">
    <property type="entry name" value="WD40/YVTN_repeat-like_dom_sf"/>
</dbReference>
<evidence type="ECO:0000256" key="7">
    <source>
        <dbReference type="ARBA" id="ARBA00023017"/>
    </source>
</evidence>
<evidence type="ECO:0008006" key="15">
    <source>
        <dbReference type="Google" id="ProtNLM"/>
    </source>
</evidence>
<keyword evidence="5" id="KW-0493">Microtubule</keyword>
<dbReference type="OMA" id="SICWQPE"/>
<dbReference type="FunFam" id="2.130.10.10:FF:002637">
    <property type="entry name" value="Uncharacterized protein"/>
    <property type="match status" value="1"/>
</dbReference>
<dbReference type="InterPro" id="IPR001680">
    <property type="entry name" value="WD40_rpt"/>
</dbReference>
<dbReference type="InterPro" id="IPR050687">
    <property type="entry name" value="Dynein_IC"/>
</dbReference>
<dbReference type="AlphaFoldDB" id="T1G1G4"/>
<reference evidence="12 14" key="2">
    <citation type="journal article" date="2013" name="Nature">
        <title>Insights into bilaterian evolution from three spiralian genomes.</title>
        <authorList>
            <person name="Simakov O."/>
            <person name="Marletaz F."/>
            <person name="Cho S.J."/>
            <person name="Edsinger-Gonzales E."/>
            <person name="Havlak P."/>
            <person name="Hellsten U."/>
            <person name="Kuo D.H."/>
            <person name="Larsson T."/>
            <person name="Lv J."/>
            <person name="Arendt D."/>
            <person name="Savage R."/>
            <person name="Osoegawa K."/>
            <person name="de Jong P."/>
            <person name="Grimwood J."/>
            <person name="Chapman J.A."/>
            <person name="Shapiro H."/>
            <person name="Aerts A."/>
            <person name="Otillar R.P."/>
            <person name="Terry A.Y."/>
            <person name="Boore J.L."/>
            <person name="Grigoriev I.V."/>
            <person name="Lindberg D.R."/>
            <person name="Seaver E.C."/>
            <person name="Weisblat D.A."/>
            <person name="Putnam N.H."/>
            <person name="Rokhsar D.S."/>
        </authorList>
    </citation>
    <scope>NUCLEOTIDE SEQUENCE</scope>
</reference>
<dbReference type="InterPro" id="IPR036322">
    <property type="entry name" value="WD40_repeat_dom_sf"/>
</dbReference>
<dbReference type="GO" id="GO:0045504">
    <property type="term" value="F:dynein heavy chain binding"/>
    <property type="evidence" value="ECO:0000318"/>
    <property type="project" value="GO_Central"/>
</dbReference>
<dbReference type="PANTHER" id="PTHR12442:SF7">
    <property type="entry name" value="DYNEIN AXONEMAL INTERMEDIATE CHAIN 2"/>
    <property type="match status" value="1"/>
</dbReference>
<dbReference type="OrthoDB" id="366230at2759"/>
<protein>
    <recommendedName>
        <fullName evidence="15">Dynein intermediate chain 2, axonemal</fullName>
    </recommendedName>
</protein>
<comment type="similarity">
    <text evidence="2">Belongs to the dynein intermediate chain family.</text>
</comment>
<keyword evidence="14" id="KW-1185">Reference proteome</keyword>
<dbReference type="GO" id="GO:0003341">
    <property type="term" value="P:cilium movement"/>
    <property type="evidence" value="ECO:0000318"/>
    <property type="project" value="GO_Central"/>
</dbReference>